<dbReference type="OrthoDB" id="32195at2"/>
<comment type="caution">
    <text evidence="10">The sequence shown here is derived from an EMBL/GenBank/DDBJ whole genome shotgun (WGS) entry which is preliminary data.</text>
</comment>
<evidence type="ECO:0000256" key="8">
    <source>
        <dbReference type="RuleBase" id="RU000417"/>
    </source>
</evidence>
<dbReference type="InterPro" id="IPR018117">
    <property type="entry name" value="C5_DNA_meth_AS"/>
</dbReference>
<evidence type="ECO:0000313" key="10">
    <source>
        <dbReference type="EMBL" id="EGG55350.1"/>
    </source>
</evidence>
<dbReference type="SUPFAM" id="SSF53335">
    <property type="entry name" value="S-adenosyl-L-methionine-dependent methyltransferases"/>
    <property type="match status" value="1"/>
</dbReference>
<proteinExistence type="inferred from homology"/>
<accession>F3QSR3</accession>
<dbReference type="InterPro" id="IPR029063">
    <property type="entry name" value="SAM-dependent_MTases_sf"/>
</dbReference>
<dbReference type="eggNOG" id="COG0270">
    <property type="taxonomic scope" value="Bacteria"/>
</dbReference>
<dbReference type="PANTHER" id="PTHR46098">
    <property type="entry name" value="TRNA (CYTOSINE(38)-C(5))-METHYLTRANSFERASE"/>
    <property type="match status" value="1"/>
</dbReference>
<dbReference type="InterPro" id="IPR001525">
    <property type="entry name" value="C5_MeTfrase"/>
</dbReference>
<dbReference type="AlphaFoldDB" id="F3QSR3"/>
<evidence type="ECO:0000256" key="6">
    <source>
        <dbReference type="PROSITE-ProRule" id="PRU01016"/>
    </source>
</evidence>
<comment type="similarity">
    <text evidence="6 7">Belongs to the class I-like SAM-binding methyltransferase superfamily. C5-methyltransferase family.</text>
</comment>
<dbReference type="PROSITE" id="PS00094">
    <property type="entry name" value="C5_MTASE_1"/>
    <property type="match status" value="1"/>
</dbReference>
<dbReference type="EC" id="2.1.1.37" evidence="8"/>
<keyword evidence="4" id="KW-0680">Restriction system</keyword>
<dbReference type="EMBL" id="AFBR01000028">
    <property type="protein sequence ID" value="EGG55350.1"/>
    <property type="molecule type" value="Genomic_DNA"/>
</dbReference>
<dbReference type="Proteomes" id="UP000005546">
    <property type="component" value="Unassembled WGS sequence"/>
</dbReference>
<evidence type="ECO:0000256" key="5">
    <source>
        <dbReference type="ARBA" id="ARBA00047422"/>
    </source>
</evidence>
<keyword evidence="1 6" id="KW-0489">Methyltransferase</keyword>
<dbReference type="GO" id="GO:0009307">
    <property type="term" value="P:DNA restriction-modification system"/>
    <property type="evidence" value="ECO:0007669"/>
    <property type="project" value="UniProtKB-KW"/>
</dbReference>
<dbReference type="Pfam" id="PF00145">
    <property type="entry name" value="DNA_methylase"/>
    <property type="match status" value="2"/>
</dbReference>
<evidence type="ECO:0000256" key="7">
    <source>
        <dbReference type="RuleBase" id="RU000416"/>
    </source>
</evidence>
<dbReference type="PROSITE" id="PS00095">
    <property type="entry name" value="C5_MTASE_2"/>
    <property type="match status" value="1"/>
</dbReference>
<evidence type="ECO:0000256" key="1">
    <source>
        <dbReference type="ARBA" id="ARBA00022603"/>
    </source>
</evidence>
<feature type="region of interest" description="Disordered" evidence="9">
    <location>
        <begin position="201"/>
        <end position="229"/>
    </location>
</feature>
<evidence type="ECO:0000256" key="4">
    <source>
        <dbReference type="ARBA" id="ARBA00022747"/>
    </source>
</evidence>
<name>F3QSR3_9BACT</name>
<dbReference type="InterPro" id="IPR031303">
    <property type="entry name" value="C5_meth_CS"/>
</dbReference>
<dbReference type="NCBIfam" id="TIGR00675">
    <property type="entry name" value="dcm"/>
    <property type="match status" value="1"/>
</dbReference>
<dbReference type="GO" id="GO:0032259">
    <property type="term" value="P:methylation"/>
    <property type="evidence" value="ECO:0007669"/>
    <property type="project" value="UniProtKB-KW"/>
</dbReference>
<dbReference type="PRINTS" id="PR00105">
    <property type="entry name" value="C5METTRFRASE"/>
</dbReference>
<dbReference type="PROSITE" id="PS51679">
    <property type="entry name" value="SAM_MT_C5"/>
    <property type="match status" value="1"/>
</dbReference>
<protein>
    <recommendedName>
        <fullName evidence="8">Cytosine-specific methyltransferase</fullName>
        <ecNumber evidence="8">2.1.1.37</ecNumber>
    </recommendedName>
</protein>
<dbReference type="REBASE" id="35310">
    <property type="entry name" value="M.PxyORF1223P"/>
</dbReference>
<dbReference type="STRING" id="762982.HMPREF9442_01223"/>
<reference evidence="10 11" key="1">
    <citation type="submission" date="2011-02" db="EMBL/GenBank/DDBJ databases">
        <authorList>
            <person name="Weinstock G."/>
            <person name="Sodergren E."/>
            <person name="Clifton S."/>
            <person name="Fulton L."/>
            <person name="Fulton B."/>
            <person name="Courtney L."/>
            <person name="Fronick C."/>
            <person name="Harrison M."/>
            <person name="Strong C."/>
            <person name="Farmer C."/>
            <person name="Delahaunty K."/>
            <person name="Markovic C."/>
            <person name="Hall O."/>
            <person name="Minx P."/>
            <person name="Tomlinson C."/>
            <person name="Mitreva M."/>
            <person name="Hou S."/>
            <person name="Chen J."/>
            <person name="Wollam A."/>
            <person name="Pepin K.H."/>
            <person name="Johnson M."/>
            <person name="Bhonagiri V."/>
            <person name="Zhang X."/>
            <person name="Suruliraj S."/>
            <person name="Warren W."/>
            <person name="Chinwalla A."/>
            <person name="Mardis E.R."/>
            <person name="Wilson R.K."/>
        </authorList>
    </citation>
    <scope>NUCLEOTIDE SEQUENCE [LARGE SCALE GENOMIC DNA]</scope>
    <source>
        <strain evidence="10 11">YIT 11841</strain>
    </source>
</reference>
<dbReference type="InterPro" id="IPR050750">
    <property type="entry name" value="C5-MTase"/>
</dbReference>
<evidence type="ECO:0000256" key="9">
    <source>
        <dbReference type="SAM" id="MobiDB-lite"/>
    </source>
</evidence>
<comment type="catalytic activity">
    <reaction evidence="5 8">
        <text>a 2'-deoxycytidine in DNA + S-adenosyl-L-methionine = a 5-methyl-2'-deoxycytidine in DNA + S-adenosyl-L-homocysteine + H(+)</text>
        <dbReference type="Rhea" id="RHEA:13681"/>
        <dbReference type="Rhea" id="RHEA-COMP:11369"/>
        <dbReference type="Rhea" id="RHEA-COMP:11370"/>
        <dbReference type="ChEBI" id="CHEBI:15378"/>
        <dbReference type="ChEBI" id="CHEBI:57856"/>
        <dbReference type="ChEBI" id="CHEBI:59789"/>
        <dbReference type="ChEBI" id="CHEBI:85452"/>
        <dbReference type="ChEBI" id="CHEBI:85454"/>
        <dbReference type="EC" id="2.1.1.37"/>
    </reaction>
</comment>
<dbReference type="PANTHER" id="PTHR46098:SF1">
    <property type="entry name" value="TRNA (CYTOSINE(38)-C(5))-METHYLTRANSFERASE"/>
    <property type="match status" value="1"/>
</dbReference>
<dbReference type="Gene3D" id="3.40.50.150">
    <property type="entry name" value="Vaccinia Virus protein VP39"/>
    <property type="match status" value="1"/>
</dbReference>
<keyword evidence="11" id="KW-1185">Reference proteome</keyword>
<gene>
    <name evidence="10" type="ORF">HMPREF9442_01223</name>
</gene>
<evidence type="ECO:0000256" key="2">
    <source>
        <dbReference type="ARBA" id="ARBA00022679"/>
    </source>
</evidence>
<dbReference type="HOGENOM" id="CLU_006958_5_2_10"/>
<evidence type="ECO:0000256" key="3">
    <source>
        <dbReference type="ARBA" id="ARBA00022691"/>
    </source>
</evidence>
<dbReference type="GO" id="GO:0003886">
    <property type="term" value="F:DNA (cytosine-5-)-methyltransferase activity"/>
    <property type="evidence" value="ECO:0007669"/>
    <property type="project" value="UniProtKB-EC"/>
</dbReference>
<evidence type="ECO:0000313" key="11">
    <source>
        <dbReference type="Proteomes" id="UP000005546"/>
    </source>
</evidence>
<dbReference type="RefSeq" id="WP_008626177.1">
    <property type="nucleotide sequence ID" value="NZ_GL883831.1"/>
</dbReference>
<keyword evidence="3 6" id="KW-0949">S-adenosyl-L-methionine</keyword>
<feature type="active site" evidence="6">
    <location>
        <position position="76"/>
    </location>
</feature>
<sequence>MDRKLTHGSLFSGIGGFDLAAEWTGWTNVFHCEINEFCTRILNHHFPNAEHYADITKTDFTPWRGRIDVLSGGFPCQPFSLAGQRKGAGDDRYLWPQMLRAIREIQPSWVVGENVAGILTMVQPGEEVEVGSEASLFGEADRKRTLLRQEYVAETVCRDLEREGYSVRPFVIPACAVGAPHRRDRVWFIARRIATDTCCNGGQAETKWKSGTAKENNEQPQPLFHPGTPADRTDTGAENMQWTGEDGIHAIGVVANAYSELSQCRNDKRQERRYSPDIGTEPFGSPSNWEKFPTQSPVCSGDDGLSGRLDGITFPKWRQESIKAYGNAVVPQVVYEIFKAIQETYEYTPDK</sequence>
<keyword evidence="2 6" id="KW-0808">Transferase</keyword>
<organism evidence="10 11">
    <name type="scientific">Paraprevotella xylaniphila YIT 11841</name>
    <dbReference type="NCBI Taxonomy" id="762982"/>
    <lineage>
        <taxon>Bacteria</taxon>
        <taxon>Pseudomonadati</taxon>
        <taxon>Bacteroidota</taxon>
        <taxon>Bacteroidia</taxon>
        <taxon>Bacteroidales</taxon>
        <taxon>Prevotellaceae</taxon>
        <taxon>Paraprevotella</taxon>
    </lineage>
</organism>